<accession>A0ABQ5AVF2</accession>
<keyword evidence="2" id="KW-0808">Transferase</keyword>
<dbReference type="Pfam" id="PF08284">
    <property type="entry name" value="RVP_2"/>
    <property type="match status" value="1"/>
</dbReference>
<keyword evidence="2" id="KW-0548">Nucleotidyltransferase</keyword>
<dbReference type="SUPFAM" id="SSF56672">
    <property type="entry name" value="DNA/RNA polymerases"/>
    <property type="match status" value="1"/>
</dbReference>
<dbReference type="Proteomes" id="UP001151760">
    <property type="component" value="Unassembled WGS sequence"/>
</dbReference>
<dbReference type="GO" id="GO:0003964">
    <property type="term" value="F:RNA-directed DNA polymerase activity"/>
    <property type="evidence" value="ECO:0007669"/>
    <property type="project" value="UniProtKB-KW"/>
</dbReference>
<keyword evidence="2" id="KW-0695">RNA-directed DNA polymerase</keyword>
<dbReference type="Gene3D" id="2.40.70.10">
    <property type="entry name" value="Acid Proteases"/>
    <property type="match status" value="1"/>
</dbReference>
<gene>
    <name evidence="2" type="ORF">Tco_0839546</name>
</gene>
<protein>
    <submittedName>
        <fullName evidence="2">Reverse transcriptase domain-containing protein</fullName>
    </submittedName>
</protein>
<evidence type="ECO:0000256" key="1">
    <source>
        <dbReference type="SAM" id="MobiDB-lite"/>
    </source>
</evidence>
<proteinExistence type="predicted"/>
<dbReference type="InterPro" id="IPR021109">
    <property type="entry name" value="Peptidase_aspartic_dom_sf"/>
</dbReference>
<evidence type="ECO:0000313" key="3">
    <source>
        <dbReference type="Proteomes" id="UP001151760"/>
    </source>
</evidence>
<dbReference type="PANTHER" id="PTHR34072:SF52">
    <property type="entry name" value="RIBONUCLEASE H"/>
    <property type="match status" value="1"/>
</dbReference>
<dbReference type="CDD" id="cd00303">
    <property type="entry name" value="retropepsin_like"/>
    <property type="match status" value="1"/>
</dbReference>
<name>A0ABQ5AVF2_9ASTR</name>
<dbReference type="Gene3D" id="3.30.70.270">
    <property type="match status" value="1"/>
</dbReference>
<feature type="region of interest" description="Disordered" evidence="1">
    <location>
        <begin position="60"/>
        <end position="98"/>
    </location>
</feature>
<dbReference type="EMBL" id="BQNB010012558">
    <property type="protein sequence ID" value="GJT05084.1"/>
    <property type="molecule type" value="Genomic_DNA"/>
</dbReference>
<sequence length="471" mass="54360">MTSMTTSRVMLGNVIVNNGQRGCSYKEFLACNPKEYDEKGVAATEPMTIQKVVQKAGTLTNEAIRNGSLKRNPERRGNGGKPSRDRNVKDDNKRTRTRNRNVFAITNNPVRREYTSAAPKIIEWHLMMRDTSGMSESRNPMQPFGALLQMWVAYDNFKSKTCIEPSNLGFSYKIELASGQLVEINKVVRGCKLETEGHIFDIDLILFGHGSLDMIIGIDWLSKHKAEIVCHEKVVRIPLQKGKVLRVIGERPEEKVRHLMSEKLKKHKQEEIVVVRNFHEVFPNDLSGLPPTREIEFDDILIYSKTREEHELHLGLALELLKKEKLYEKFSKYPSKIEAVKNWEAPRTPSEVRSFLGLARPRIRLRVDAKRTKSVIFTNHKSLQHIFNQKELNIRQCRWIELFSDYDCKIRYHPGKANVVADALSRKERVKPKIIQAMNMTLQSSIKDKILLAQKEASNELEEMQRGQMNR</sequence>
<feature type="compositionally biased region" description="Basic and acidic residues" evidence="1">
    <location>
        <begin position="71"/>
        <end position="94"/>
    </location>
</feature>
<organism evidence="2 3">
    <name type="scientific">Tanacetum coccineum</name>
    <dbReference type="NCBI Taxonomy" id="301880"/>
    <lineage>
        <taxon>Eukaryota</taxon>
        <taxon>Viridiplantae</taxon>
        <taxon>Streptophyta</taxon>
        <taxon>Embryophyta</taxon>
        <taxon>Tracheophyta</taxon>
        <taxon>Spermatophyta</taxon>
        <taxon>Magnoliopsida</taxon>
        <taxon>eudicotyledons</taxon>
        <taxon>Gunneridae</taxon>
        <taxon>Pentapetalae</taxon>
        <taxon>asterids</taxon>
        <taxon>campanulids</taxon>
        <taxon>Asterales</taxon>
        <taxon>Asteraceae</taxon>
        <taxon>Asteroideae</taxon>
        <taxon>Anthemideae</taxon>
        <taxon>Anthemidinae</taxon>
        <taxon>Tanacetum</taxon>
    </lineage>
</organism>
<evidence type="ECO:0000313" key="2">
    <source>
        <dbReference type="EMBL" id="GJT05084.1"/>
    </source>
</evidence>
<comment type="caution">
    <text evidence="2">The sequence shown here is derived from an EMBL/GenBank/DDBJ whole genome shotgun (WGS) entry which is preliminary data.</text>
</comment>
<dbReference type="PANTHER" id="PTHR34072">
    <property type="entry name" value="ENZYMATIC POLYPROTEIN-RELATED"/>
    <property type="match status" value="1"/>
</dbReference>
<reference evidence="2" key="2">
    <citation type="submission" date="2022-01" db="EMBL/GenBank/DDBJ databases">
        <authorList>
            <person name="Yamashiro T."/>
            <person name="Shiraishi A."/>
            <person name="Satake H."/>
            <person name="Nakayama K."/>
        </authorList>
    </citation>
    <scope>NUCLEOTIDE SEQUENCE</scope>
</reference>
<reference evidence="2" key="1">
    <citation type="journal article" date="2022" name="Int. J. Mol. Sci.">
        <title>Draft Genome of Tanacetum Coccineum: Genomic Comparison of Closely Related Tanacetum-Family Plants.</title>
        <authorList>
            <person name="Yamashiro T."/>
            <person name="Shiraishi A."/>
            <person name="Nakayama K."/>
            <person name="Satake H."/>
        </authorList>
    </citation>
    <scope>NUCLEOTIDE SEQUENCE</scope>
</reference>
<keyword evidence="3" id="KW-1185">Reference proteome</keyword>
<dbReference type="InterPro" id="IPR043128">
    <property type="entry name" value="Rev_trsase/Diguanyl_cyclase"/>
</dbReference>
<dbReference type="InterPro" id="IPR043502">
    <property type="entry name" value="DNA/RNA_pol_sf"/>
</dbReference>